<keyword evidence="13" id="KW-0406">Ion transport</keyword>
<keyword evidence="12 15" id="KW-1133">Transmembrane helix</keyword>
<evidence type="ECO:0000256" key="2">
    <source>
        <dbReference type="ARBA" id="ARBA00006024"/>
    </source>
</evidence>
<evidence type="ECO:0000256" key="7">
    <source>
        <dbReference type="ARBA" id="ARBA00022723"/>
    </source>
</evidence>
<dbReference type="Gene3D" id="3.40.1110.10">
    <property type="entry name" value="Calcium-transporting ATPase, cytoplasmic domain N"/>
    <property type="match status" value="1"/>
</dbReference>
<dbReference type="NCBIfam" id="TIGR01511">
    <property type="entry name" value="ATPase-IB1_Cu"/>
    <property type="match status" value="1"/>
</dbReference>
<dbReference type="InterPro" id="IPR059000">
    <property type="entry name" value="ATPase_P-type_domA"/>
</dbReference>
<feature type="transmembrane region" description="Helical" evidence="15">
    <location>
        <begin position="626"/>
        <end position="642"/>
    </location>
</feature>
<dbReference type="GO" id="GO:0016887">
    <property type="term" value="F:ATP hydrolysis activity"/>
    <property type="evidence" value="ECO:0007669"/>
    <property type="project" value="InterPro"/>
</dbReference>
<evidence type="ECO:0000256" key="1">
    <source>
        <dbReference type="ARBA" id="ARBA00004651"/>
    </source>
</evidence>
<proteinExistence type="inferred from homology"/>
<dbReference type="GO" id="GO:0005507">
    <property type="term" value="F:copper ion binding"/>
    <property type="evidence" value="ECO:0007669"/>
    <property type="project" value="TreeGrafter"/>
</dbReference>
<dbReference type="GO" id="GO:0055070">
    <property type="term" value="P:copper ion homeostasis"/>
    <property type="evidence" value="ECO:0007669"/>
    <property type="project" value="TreeGrafter"/>
</dbReference>
<evidence type="ECO:0000259" key="16">
    <source>
        <dbReference type="Pfam" id="PF00122"/>
    </source>
</evidence>
<feature type="transmembrane region" description="Helical" evidence="15">
    <location>
        <begin position="648"/>
        <end position="666"/>
    </location>
</feature>
<feature type="domain" description="P-type ATPase A" evidence="16">
    <location>
        <begin position="172"/>
        <end position="272"/>
    </location>
</feature>
<feature type="transmembrane region" description="Helical" evidence="15">
    <location>
        <begin position="75"/>
        <end position="100"/>
    </location>
</feature>
<feature type="transmembrane region" description="Helical" evidence="15">
    <location>
        <begin position="318"/>
        <end position="345"/>
    </location>
</feature>
<dbReference type="SUPFAM" id="SSF81665">
    <property type="entry name" value="Calcium ATPase, transmembrane domain M"/>
    <property type="match status" value="1"/>
</dbReference>
<dbReference type="GO" id="GO:0043682">
    <property type="term" value="F:P-type divalent copper transporter activity"/>
    <property type="evidence" value="ECO:0007669"/>
    <property type="project" value="TreeGrafter"/>
</dbReference>
<dbReference type="SUPFAM" id="SSF81653">
    <property type="entry name" value="Calcium ATPase, transduction domain A"/>
    <property type="match status" value="1"/>
</dbReference>
<comment type="caution">
    <text evidence="17">The sequence shown here is derived from an EMBL/GenBank/DDBJ whole genome shotgun (WGS) entry which is preliminary data.</text>
</comment>
<gene>
    <name evidence="17" type="primary">copA</name>
    <name evidence="17" type="ORF">Pla144_05790</name>
</gene>
<evidence type="ECO:0000256" key="5">
    <source>
        <dbReference type="ARBA" id="ARBA00022553"/>
    </source>
</evidence>
<keyword evidence="6 15" id="KW-0812">Transmembrane</keyword>
<evidence type="ECO:0000256" key="8">
    <source>
        <dbReference type="ARBA" id="ARBA00022741"/>
    </source>
</evidence>
<dbReference type="NCBIfam" id="TIGR01525">
    <property type="entry name" value="ATPase-IB_hvy"/>
    <property type="match status" value="1"/>
</dbReference>
<dbReference type="Pfam" id="PF00122">
    <property type="entry name" value="E1-E2_ATPase"/>
    <property type="match status" value="1"/>
</dbReference>
<feature type="transmembrane region" description="Helical" evidence="15">
    <location>
        <begin position="33"/>
        <end position="55"/>
    </location>
</feature>
<dbReference type="GO" id="GO:0005886">
    <property type="term" value="C:plasma membrane"/>
    <property type="evidence" value="ECO:0007669"/>
    <property type="project" value="UniProtKB-SubCell"/>
</dbReference>
<comment type="subcellular location">
    <subcellularLocation>
        <location evidence="1">Cell membrane</location>
        <topology evidence="1">Multi-pass membrane protein</topology>
    </subcellularLocation>
</comment>
<dbReference type="PROSITE" id="PS00154">
    <property type="entry name" value="ATPASE_E1_E2"/>
    <property type="match status" value="1"/>
</dbReference>
<sequence length="708" mass="75912">MDVPEASYCCSGCRSVAGVLESEQEEGDAANGLLRLGLAIFFTMNVMVFTMALWSQDIYPADSFTNPLAETLRSLFRWASLVFALPVLYLLGGPIARGVWQAIRSRRLTTDLMILAGVVAAYCYSLVSVLRDEGHIYFEVGAMVMVFVSIGRWLEAKGKHRTGASLDALANLLPATVRRVDDHGHISEVPREKVRTGEILRVLPGERFPVDGIITQGRATVDEQIVTGESVQVEKSACMNVYSGTLNLDGDLRIEVIAADGKETISRIVDMVRAARSVKGRHEKIADRIAAVFIPLVCVIAMVAGWRQGQIAGLDQGILTALSVVLIACPCALGMATPMAVWTALGRAAQGGLFFRSGVVMERLAGVRIACFDKTGTLTTGKPLASELHAALSADREQVLEIATLLAKGSIHSLSQAIVDYSHGQSISESDSSNTEIETWPGQGLSCDLPEFGRVVLGSRRFVEELGLSLPPELDQDSSAQQVFVGWDDCVQGVFGFCEQLRPEAALAIYECKGLGLELHLFSGDEGDRVVPLGEQVGVSTKGNMLPEDKAISLSTLKKRGLVAMVGDGLNDAPALATADVGVALGCGADVSRDAAGVCLLTDDLRRFPWAVGLARQTVRIVKQNLFWAFAYNSIGIGLAATGRLNPIWAALAMATSSILVVSNSLRLAHYSEPQSVDTAMSERNSVAVTQRPRESVNPQPELAEALL</sequence>
<accession>A0A5C6CYY8</accession>
<feature type="transmembrane region" description="Helical" evidence="15">
    <location>
        <begin position="285"/>
        <end position="306"/>
    </location>
</feature>
<evidence type="ECO:0000313" key="18">
    <source>
        <dbReference type="Proteomes" id="UP000318437"/>
    </source>
</evidence>
<keyword evidence="4 15" id="KW-1003">Cell membrane</keyword>
<dbReference type="InterPro" id="IPR027256">
    <property type="entry name" value="P-typ_ATPase_IB"/>
</dbReference>
<protein>
    <submittedName>
        <fullName evidence="17">Copper-exporting P-type ATPase A</fullName>
    </submittedName>
</protein>
<evidence type="ECO:0000256" key="13">
    <source>
        <dbReference type="ARBA" id="ARBA00023065"/>
    </source>
</evidence>
<dbReference type="InterPro" id="IPR023298">
    <property type="entry name" value="ATPase_P-typ_TM_dom_sf"/>
</dbReference>
<dbReference type="Pfam" id="PF00702">
    <property type="entry name" value="Hydrolase"/>
    <property type="match status" value="1"/>
</dbReference>
<dbReference type="SUPFAM" id="SSF56784">
    <property type="entry name" value="HAD-like"/>
    <property type="match status" value="1"/>
</dbReference>
<organism evidence="17 18">
    <name type="scientific">Bythopirellula polymerisocia</name>
    <dbReference type="NCBI Taxonomy" id="2528003"/>
    <lineage>
        <taxon>Bacteria</taxon>
        <taxon>Pseudomonadati</taxon>
        <taxon>Planctomycetota</taxon>
        <taxon>Planctomycetia</taxon>
        <taxon>Pirellulales</taxon>
        <taxon>Lacipirellulaceae</taxon>
        <taxon>Bythopirellula</taxon>
    </lineage>
</organism>
<evidence type="ECO:0000256" key="9">
    <source>
        <dbReference type="ARBA" id="ARBA00022840"/>
    </source>
</evidence>
<dbReference type="EMBL" id="SJPS01000001">
    <property type="protein sequence ID" value="TWU29800.1"/>
    <property type="molecule type" value="Genomic_DNA"/>
</dbReference>
<dbReference type="AlphaFoldDB" id="A0A5C6CYY8"/>
<evidence type="ECO:0000256" key="6">
    <source>
        <dbReference type="ARBA" id="ARBA00022692"/>
    </source>
</evidence>
<keyword evidence="9 15" id="KW-0067">ATP-binding</keyword>
<dbReference type="InterPro" id="IPR001757">
    <property type="entry name" value="P_typ_ATPase"/>
</dbReference>
<dbReference type="InterPro" id="IPR018303">
    <property type="entry name" value="ATPase_P-typ_P_site"/>
</dbReference>
<keyword evidence="7 15" id="KW-0479">Metal-binding</keyword>
<dbReference type="GO" id="GO:0005524">
    <property type="term" value="F:ATP binding"/>
    <property type="evidence" value="ECO:0007669"/>
    <property type="project" value="UniProtKB-UniRule"/>
</dbReference>
<keyword evidence="18" id="KW-1185">Reference proteome</keyword>
<evidence type="ECO:0000256" key="12">
    <source>
        <dbReference type="ARBA" id="ARBA00022989"/>
    </source>
</evidence>
<evidence type="ECO:0000256" key="14">
    <source>
        <dbReference type="ARBA" id="ARBA00023136"/>
    </source>
</evidence>
<evidence type="ECO:0000256" key="4">
    <source>
        <dbReference type="ARBA" id="ARBA00022475"/>
    </source>
</evidence>
<dbReference type="PRINTS" id="PR00119">
    <property type="entry name" value="CATATPASE"/>
</dbReference>
<comment type="similarity">
    <text evidence="2 15">Belongs to the cation transport ATPase (P-type) (TC 3.A.3) family. Type IB subfamily.</text>
</comment>
<evidence type="ECO:0000256" key="3">
    <source>
        <dbReference type="ARBA" id="ARBA00022448"/>
    </source>
</evidence>
<evidence type="ECO:0000256" key="15">
    <source>
        <dbReference type="RuleBase" id="RU362081"/>
    </source>
</evidence>
<keyword evidence="11" id="KW-1278">Translocase</keyword>
<keyword evidence="3" id="KW-0813">Transport</keyword>
<dbReference type="InterPro" id="IPR036412">
    <property type="entry name" value="HAD-like_sf"/>
</dbReference>
<dbReference type="Gene3D" id="3.40.50.1000">
    <property type="entry name" value="HAD superfamily/HAD-like"/>
    <property type="match status" value="1"/>
</dbReference>
<keyword evidence="14 15" id="KW-0472">Membrane</keyword>
<evidence type="ECO:0000256" key="10">
    <source>
        <dbReference type="ARBA" id="ARBA00022842"/>
    </source>
</evidence>
<dbReference type="InterPro" id="IPR008250">
    <property type="entry name" value="ATPase_P-typ_transduc_dom_A_sf"/>
</dbReference>
<evidence type="ECO:0000313" key="17">
    <source>
        <dbReference type="EMBL" id="TWU29800.1"/>
    </source>
</evidence>
<reference evidence="17 18" key="1">
    <citation type="submission" date="2019-02" db="EMBL/GenBank/DDBJ databases">
        <title>Deep-cultivation of Planctomycetes and their phenomic and genomic characterization uncovers novel biology.</title>
        <authorList>
            <person name="Wiegand S."/>
            <person name="Jogler M."/>
            <person name="Boedeker C."/>
            <person name="Pinto D."/>
            <person name="Vollmers J."/>
            <person name="Rivas-Marin E."/>
            <person name="Kohn T."/>
            <person name="Peeters S.H."/>
            <person name="Heuer A."/>
            <person name="Rast P."/>
            <person name="Oberbeckmann S."/>
            <person name="Bunk B."/>
            <person name="Jeske O."/>
            <person name="Meyerdierks A."/>
            <person name="Storesund J.E."/>
            <person name="Kallscheuer N."/>
            <person name="Luecker S."/>
            <person name="Lage O.M."/>
            <person name="Pohl T."/>
            <person name="Merkel B.J."/>
            <person name="Hornburger P."/>
            <person name="Mueller R.-W."/>
            <person name="Bruemmer F."/>
            <person name="Labrenz M."/>
            <person name="Spormann A.M."/>
            <person name="Op Den Camp H."/>
            <person name="Overmann J."/>
            <person name="Amann R."/>
            <person name="Jetten M.S.M."/>
            <person name="Mascher T."/>
            <person name="Medema M.H."/>
            <person name="Devos D.P."/>
            <person name="Kaster A.-K."/>
            <person name="Ovreas L."/>
            <person name="Rohde M."/>
            <person name="Galperin M.Y."/>
            <person name="Jogler C."/>
        </authorList>
    </citation>
    <scope>NUCLEOTIDE SEQUENCE [LARGE SCALE GENOMIC DNA]</scope>
    <source>
        <strain evidence="17 18">Pla144</strain>
    </source>
</reference>
<dbReference type="Gene3D" id="2.70.150.10">
    <property type="entry name" value="Calcium-transporting ATPase, cytoplasmic transduction domain A"/>
    <property type="match status" value="1"/>
</dbReference>
<dbReference type="InterPro" id="IPR023299">
    <property type="entry name" value="ATPase_P-typ_cyto_dom_N"/>
</dbReference>
<dbReference type="PANTHER" id="PTHR43520">
    <property type="entry name" value="ATP7, ISOFORM B"/>
    <property type="match status" value="1"/>
</dbReference>
<feature type="transmembrane region" description="Helical" evidence="15">
    <location>
        <begin position="112"/>
        <end position="130"/>
    </location>
</feature>
<feature type="transmembrane region" description="Helical" evidence="15">
    <location>
        <begin position="136"/>
        <end position="154"/>
    </location>
</feature>
<dbReference type="NCBIfam" id="TIGR01494">
    <property type="entry name" value="ATPase_P-type"/>
    <property type="match status" value="2"/>
</dbReference>
<dbReference type="PANTHER" id="PTHR43520:SF5">
    <property type="entry name" value="CATION-TRANSPORTING P-TYPE ATPASE-RELATED"/>
    <property type="match status" value="1"/>
</dbReference>
<dbReference type="InterPro" id="IPR023214">
    <property type="entry name" value="HAD_sf"/>
</dbReference>
<keyword evidence="10" id="KW-0460">Magnesium</keyword>
<keyword evidence="5" id="KW-0597">Phosphoprotein</keyword>
<dbReference type="Proteomes" id="UP000318437">
    <property type="component" value="Unassembled WGS sequence"/>
</dbReference>
<name>A0A5C6CYY8_9BACT</name>
<evidence type="ECO:0000256" key="11">
    <source>
        <dbReference type="ARBA" id="ARBA00022967"/>
    </source>
</evidence>
<keyword evidence="8 15" id="KW-0547">Nucleotide-binding</keyword>